<organism evidence="1 2">
    <name type="scientific">Rubus argutus</name>
    <name type="common">Southern blackberry</name>
    <dbReference type="NCBI Taxonomy" id="59490"/>
    <lineage>
        <taxon>Eukaryota</taxon>
        <taxon>Viridiplantae</taxon>
        <taxon>Streptophyta</taxon>
        <taxon>Embryophyta</taxon>
        <taxon>Tracheophyta</taxon>
        <taxon>Spermatophyta</taxon>
        <taxon>Magnoliopsida</taxon>
        <taxon>eudicotyledons</taxon>
        <taxon>Gunneridae</taxon>
        <taxon>Pentapetalae</taxon>
        <taxon>rosids</taxon>
        <taxon>fabids</taxon>
        <taxon>Rosales</taxon>
        <taxon>Rosaceae</taxon>
        <taxon>Rosoideae</taxon>
        <taxon>Rosoideae incertae sedis</taxon>
        <taxon>Rubus</taxon>
    </lineage>
</organism>
<dbReference type="EMBL" id="JBEDUW010000018">
    <property type="protein sequence ID" value="KAK9907815.1"/>
    <property type="molecule type" value="Genomic_DNA"/>
</dbReference>
<evidence type="ECO:0000313" key="1">
    <source>
        <dbReference type="EMBL" id="KAK9907815.1"/>
    </source>
</evidence>
<sequence>MWRRCLVFLSQSGSSLISVPFCNFFISAQRGRRARCWRHGGASKLGLGLGEEIDGGWVERAAAELHGSRAEHGWAARGAAATGLGVDGEKIEDENELELDEMGAESFELLMGEVCLVVAADQGDR</sequence>
<accession>A0AAW1VS07</accession>
<proteinExistence type="predicted"/>
<reference evidence="1 2" key="1">
    <citation type="journal article" date="2023" name="G3 (Bethesda)">
        <title>A chromosome-length genome assembly and annotation of blackberry (Rubus argutus, cv. 'Hillquist').</title>
        <authorList>
            <person name="Bruna T."/>
            <person name="Aryal R."/>
            <person name="Dudchenko O."/>
            <person name="Sargent D.J."/>
            <person name="Mead D."/>
            <person name="Buti M."/>
            <person name="Cavallini A."/>
            <person name="Hytonen T."/>
            <person name="Andres J."/>
            <person name="Pham M."/>
            <person name="Weisz D."/>
            <person name="Mascagni F."/>
            <person name="Usai G."/>
            <person name="Natali L."/>
            <person name="Bassil N."/>
            <person name="Fernandez G.E."/>
            <person name="Lomsadze A."/>
            <person name="Armour M."/>
            <person name="Olukolu B."/>
            <person name="Poorten T."/>
            <person name="Britton C."/>
            <person name="Davik J."/>
            <person name="Ashrafi H."/>
            <person name="Aiden E.L."/>
            <person name="Borodovsky M."/>
            <person name="Worthington M."/>
        </authorList>
    </citation>
    <scope>NUCLEOTIDE SEQUENCE [LARGE SCALE GENOMIC DNA]</scope>
    <source>
        <strain evidence="1">PI 553951</strain>
    </source>
</reference>
<dbReference type="Proteomes" id="UP001457282">
    <property type="component" value="Unassembled WGS sequence"/>
</dbReference>
<protein>
    <submittedName>
        <fullName evidence="1">Uncharacterized protein</fullName>
    </submittedName>
</protein>
<name>A0AAW1VS07_RUBAR</name>
<dbReference type="AlphaFoldDB" id="A0AAW1VS07"/>
<comment type="caution">
    <text evidence="1">The sequence shown here is derived from an EMBL/GenBank/DDBJ whole genome shotgun (WGS) entry which is preliminary data.</text>
</comment>
<gene>
    <name evidence="1" type="ORF">M0R45_000510</name>
</gene>
<keyword evidence="2" id="KW-1185">Reference proteome</keyword>
<evidence type="ECO:0000313" key="2">
    <source>
        <dbReference type="Proteomes" id="UP001457282"/>
    </source>
</evidence>